<name>A0A0D3HMY0_9ORYZ</name>
<evidence type="ECO:0000313" key="3">
    <source>
        <dbReference type="Proteomes" id="UP000026960"/>
    </source>
</evidence>
<dbReference type="Proteomes" id="UP000026960">
    <property type="component" value="Chromosome 11"/>
</dbReference>
<protein>
    <submittedName>
        <fullName evidence="2">Uncharacterized protein</fullName>
    </submittedName>
</protein>
<dbReference type="AlphaFoldDB" id="A0A0D3HMY0"/>
<dbReference type="PaxDb" id="65489-OBART11G16720.1"/>
<organism evidence="2">
    <name type="scientific">Oryza barthii</name>
    <dbReference type="NCBI Taxonomy" id="65489"/>
    <lineage>
        <taxon>Eukaryota</taxon>
        <taxon>Viridiplantae</taxon>
        <taxon>Streptophyta</taxon>
        <taxon>Embryophyta</taxon>
        <taxon>Tracheophyta</taxon>
        <taxon>Spermatophyta</taxon>
        <taxon>Magnoliopsida</taxon>
        <taxon>Liliopsida</taxon>
        <taxon>Poales</taxon>
        <taxon>Poaceae</taxon>
        <taxon>BOP clade</taxon>
        <taxon>Oryzoideae</taxon>
        <taxon>Oryzeae</taxon>
        <taxon>Oryzinae</taxon>
        <taxon>Oryza</taxon>
    </lineage>
</organism>
<accession>A0A0D3HMY0</accession>
<dbReference type="EnsemblPlants" id="OBART11G16720.1">
    <property type="protein sequence ID" value="OBART11G16720.1"/>
    <property type="gene ID" value="OBART11G16720"/>
</dbReference>
<keyword evidence="3" id="KW-1185">Reference proteome</keyword>
<feature type="compositionally biased region" description="Basic and acidic residues" evidence="1">
    <location>
        <begin position="79"/>
        <end position="89"/>
    </location>
</feature>
<evidence type="ECO:0000256" key="1">
    <source>
        <dbReference type="SAM" id="MobiDB-lite"/>
    </source>
</evidence>
<dbReference type="HOGENOM" id="CLU_2350063_0_0_1"/>
<dbReference type="Gramene" id="OBART11G16720.1">
    <property type="protein sequence ID" value="OBART11G16720.1"/>
    <property type="gene ID" value="OBART11G16720"/>
</dbReference>
<sequence length="97" mass="11176">MTTRRSSDGERLCWDCWIRWGRGDDGLVATIARAMTSGATLPYLRRCTPSACHHHLPFSLPMYCLESSAHGRREKRRREKGEESTDRWVPRVIGSNE</sequence>
<feature type="region of interest" description="Disordered" evidence="1">
    <location>
        <begin position="70"/>
        <end position="97"/>
    </location>
</feature>
<reference evidence="2" key="1">
    <citation type="journal article" date="2009" name="Rice">
        <title>De Novo Next Generation Sequencing of Plant Genomes.</title>
        <authorList>
            <person name="Rounsley S."/>
            <person name="Marri P.R."/>
            <person name="Yu Y."/>
            <person name="He R."/>
            <person name="Sisneros N."/>
            <person name="Goicoechea J.L."/>
            <person name="Lee S.J."/>
            <person name="Angelova A."/>
            <person name="Kudrna D."/>
            <person name="Luo M."/>
            <person name="Affourtit J."/>
            <person name="Desany B."/>
            <person name="Knight J."/>
            <person name="Niazi F."/>
            <person name="Egholm M."/>
            <person name="Wing R.A."/>
        </authorList>
    </citation>
    <scope>NUCLEOTIDE SEQUENCE [LARGE SCALE GENOMIC DNA]</scope>
    <source>
        <strain evidence="2">cv. IRGC 105608</strain>
    </source>
</reference>
<proteinExistence type="predicted"/>
<evidence type="ECO:0000313" key="2">
    <source>
        <dbReference type="EnsemblPlants" id="OBART11G16720.1"/>
    </source>
</evidence>
<reference evidence="2" key="2">
    <citation type="submission" date="2015-03" db="UniProtKB">
        <authorList>
            <consortium name="EnsemblPlants"/>
        </authorList>
    </citation>
    <scope>IDENTIFICATION</scope>
</reference>